<evidence type="ECO:0008006" key="5">
    <source>
        <dbReference type="Google" id="ProtNLM"/>
    </source>
</evidence>
<feature type="coiled-coil region" evidence="2">
    <location>
        <begin position="116"/>
        <end position="143"/>
    </location>
</feature>
<dbReference type="Proteomes" id="UP000503640">
    <property type="component" value="Unassembled WGS sequence"/>
</dbReference>
<feature type="repeat" description="TPR" evidence="1">
    <location>
        <begin position="54"/>
        <end position="87"/>
    </location>
</feature>
<keyword evidence="4" id="KW-1185">Reference proteome</keyword>
<name>A0A7I9VMV7_9BACT</name>
<dbReference type="RefSeq" id="WP_176064984.1">
    <property type="nucleotide sequence ID" value="NZ_BJTG01000004.1"/>
</dbReference>
<organism evidence="3 4">
    <name type="scientific">Anaeromyxobacter diazotrophicus</name>
    <dbReference type="NCBI Taxonomy" id="2590199"/>
    <lineage>
        <taxon>Bacteria</taxon>
        <taxon>Pseudomonadati</taxon>
        <taxon>Myxococcota</taxon>
        <taxon>Myxococcia</taxon>
        <taxon>Myxococcales</taxon>
        <taxon>Cystobacterineae</taxon>
        <taxon>Anaeromyxobacteraceae</taxon>
        <taxon>Anaeromyxobacter</taxon>
    </lineage>
</organism>
<proteinExistence type="predicted"/>
<keyword evidence="2" id="KW-0175">Coiled coil</keyword>
<dbReference type="Gene3D" id="1.25.40.10">
    <property type="entry name" value="Tetratricopeptide repeat domain"/>
    <property type="match status" value="1"/>
</dbReference>
<dbReference type="PROSITE" id="PS50005">
    <property type="entry name" value="TPR"/>
    <property type="match status" value="1"/>
</dbReference>
<protein>
    <recommendedName>
        <fullName evidence="5">Tetratricopeptide repeat protein</fullName>
    </recommendedName>
</protein>
<accession>A0A7I9VMV7</accession>
<comment type="caution">
    <text evidence="3">The sequence shown here is derived from an EMBL/GenBank/DDBJ whole genome shotgun (WGS) entry which is preliminary data.</text>
</comment>
<reference evidence="4" key="1">
    <citation type="journal article" date="2020" name="Appl. Environ. Microbiol.">
        <title>Diazotrophic Anaeromyxobacter Isolates from Soils.</title>
        <authorList>
            <person name="Masuda Y."/>
            <person name="Yamanaka H."/>
            <person name="Xu Z.X."/>
            <person name="Shiratori Y."/>
            <person name="Aono T."/>
            <person name="Amachi S."/>
            <person name="Senoo K."/>
            <person name="Itoh H."/>
        </authorList>
    </citation>
    <scope>NUCLEOTIDE SEQUENCE [LARGE SCALE GENOMIC DNA]</scope>
    <source>
        <strain evidence="4">R267</strain>
    </source>
</reference>
<gene>
    <name evidence="3" type="ORF">AMYX_22100</name>
</gene>
<keyword evidence="1" id="KW-0802">TPR repeat</keyword>
<sequence length="283" mass="31111">MIPLLAAVLLLAAPQSPDLKRARDRFEFGAWADAAGTVRAWLADHPDASGPDALEAYRMLGIAELKLGDLPQARSAFVSLLSVDPDYALDPFLVEPKVVEFFDQVKREREPALAPLRERRRSLEEQQRLAEEAQKRLLSEELTRSGPPAKVIRVQDRIYLFNWLPLGAGQFQNGDNAKGTAIAAAEVVLGAANVAAILFHNSIAQDPARRCSPSQPAGCRKPPYTDADRTLLSRADVVKYVSAGLFWAVYAYGVVDAHLHYVPRVETELSPKQGGALKLSWSF</sequence>
<dbReference type="AlphaFoldDB" id="A0A7I9VMV7"/>
<evidence type="ECO:0000313" key="4">
    <source>
        <dbReference type="Proteomes" id="UP000503640"/>
    </source>
</evidence>
<dbReference type="SUPFAM" id="SSF48452">
    <property type="entry name" value="TPR-like"/>
    <property type="match status" value="1"/>
</dbReference>
<dbReference type="EMBL" id="BJTG01000004">
    <property type="protein sequence ID" value="GEJ57469.1"/>
    <property type="molecule type" value="Genomic_DNA"/>
</dbReference>
<evidence type="ECO:0000313" key="3">
    <source>
        <dbReference type="EMBL" id="GEJ57469.1"/>
    </source>
</evidence>
<dbReference type="InterPro" id="IPR011990">
    <property type="entry name" value="TPR-like_helical_dom_sf"/>
</dbReference>
<evidence type="ECO:0000256" key="2">
    <source>
        <dbReference type="SAM" id="Coils"/>
    </source>
</evidence>
<dbReference type="InterPro" id="IPR019734">
    <property type="entry name" value="TPR_rpt"/>
</dbReference>
<evidence type="ECO:0000256" key="1">
    <source>
        <dbReference type="PROSITE-ProRule" id="PRU00339"/>
    </source>
</evidence>